<accession>A0AAV4CDC7</accession>
<name>A0AAV4CDC7_9GAST</name>
<dbReference type="EMBL" id="BLXT01006160">
    <property type="protein sequence ID" value="GFO29332.1"/>
    <property type="molecule type" value="Genomic_DNA"/>
</dbReference>
<evidence type="ECO:0000313" key="3">
    <source>
        <dbReference type="Proteomes" id="UP000735302"/>
    </source>
</evidence>
<proteinExistence type="predicted"/>
<keyword evidence="3" id="KW-1185">Reference proteome</keyword>
<evidence type="ECO:0000256" key="1">
    <source>
        <dbReference type="SAM" id="MobiDB-lite"/>
    </source>
</evidence>
<organism evidence="2 3">
    <name type="scientific">Plakobranchus ocellatus</name>
    <dbReference type="NCBI Taxonomy" id="259542"/>
    <lineage>
        <taxon>Eukaryota</taxon>
        <taxon>Metazoa</taxon>
        <taxon>Spiralia</taxon>
        <taxon>Lophotrochozoa</taxon>
        <taxon>Mollusca</taxon>
        <taxon>Gastropoda</taxon>
        <taxon>Heterobranchia</taxon>
        <taxon>Euthyneura</taxon>
        <taxon>Panpulmonata</taxon>
        <taxon>Sacoglossa</taxon>
        <taxon>Placobranchoidea</taxon>
        <taxon>Plakobranchidae</taxon>
        <taxon>Plakobranchus</taxon>
    </lineage>
</organism>
<dbReference type="Proteomes" id="UP000735302">
    <property type="component" value="Unassembled WGS sequence"/>
</dbReference>
<sequence>MDLNQAFALMNGLLHAEDFEANDDYDIDNVVLASESIPSAGGVIIALNQVYHEDDAELKDEDTSKDPDYVSSFDEFIDSSLVFEDPQPSTSTATSVQSSNSTETTRPQSFTYTETTSAQPSTSTERTSAQPSTLTETTSAHPSTSTERTGVQRSTSTETDIAHVEAVTHEQATRGKKRPRKRQIWRRNLKKAIKAKKSM</sequence>
<gene>
    <name evidence="2" type="ORF">PoB_005583700</name>
</gene>
<reference evidence="2 3" key="1">
    <citation type="journal article" date="2021" name="Elife">
        <title>Chloroplast acquisition without the gene transfer in kleptoplastic sea slugs, Plakobranchus ocellatus.</title>
        <authorList>
            <person name="Maeda T."/>
            <person name="Takahashi S."/>
            <person name="Yoshida T."/>
            <person name="Shimamura S."/>
            <person name="Takaki Y."/>
            <person name="Nagai Y."/>
            <person name="Toyoda A."/>
            <person name="Suzuki Y."/>
            <person name="Arimoto A."/>
            <person name="Ishii H."/>
            <person name="Satoh N."/>
            <person name="Nishiyama T."/>
            <person name="Hasebe M."/>
            <person name="Maruyama T."/>
            <person name="Minagawa J."/>
            <person name="Obokata J."/>
            <person name="Shigenobu S."/>
        </authorList>
    </citation>
    <scope>NUCLEOTIDE SEQUENCE [LARGE SCALE GENOMIC DNA]</scope>
</reference>
<protein>
    <submittedName>
        <fullName evidence="2">Uncharacterized protein</fullName>
    </submittedName>
</protein>
<evidence type="ECO:0000313" key="2">
    <source>
        <dbReference type="EMBL" id="GFO29332.1"/>
    </source>
</evidence>
<feature type="compositionally biased region" description="Polar residues" evidence="1">
    <location>
        <begin position="87"/>
        <end position="159"/>
    </location>
</feature>
<comment type="caution">
    <text evidence="2">The sequence shown here is derived from an EMBL/GenBank/DDBJ whole genome shotgun (WGS) entry which is preliminary data.</text>
</comment>
<feature type="region of interest" description="Disordered" evidence="1">
    <location>
        <begin position="82"/>
        <end position="186"/>
    </location>
</feature>
<dbReference type="AlphaFoldDB" id="A0AAV4CDC7"/>
<feature type="compositionally biased region" description="Basic and acidic residues" evidence="1">
    <location>
        <begin position="160"/>
        <end position="173"/>
    </location>
</feature>
<feature type="compositionally biased region" description="Basic residues" evidence="1">
    <location>
        <begin position="174"/>
        <end position="186"/>
    </location>
</feature>